<dbReference type="Proteomes" id="UP000284375">
    <property type="component" value="Unassembled WGS sequence"/>
</dbReference>
<evidence type="ECO:0000313" key="2">
    <source>
        <dbReference type="EMBL" id="ROV95385.1"/>
    </source>
</evidence>
<keyword evidence="1" id="KW-1133">Transmembrane helix</keyword>
<evidence type="ECO:0000313" key="3">
    <source>
        <dbReference type="Proteomes" id="UP000284375"/>
    </source>
</evidence>
<dbReference type="AlphaFoldDB" id="A0A423VWJ3"/>
<keyword evidence="1" id="KW-0812">Transmembrane</keyword>
<name>A0A423VWJ3_CYTCH</name>
<comment type="caution">
    <text evidence="2">The sequence shown here is derived from an EMBL/GenBank/DDBJ whole genome shotgun (WGS) entry which is preliminary data.</text>
</comment>
<organism evidence="2 3">
    <name type="scientific">Cytospora chrysosperma</name>
    <name type="common">Cytospora canker fungus</name>
    <name type="synonym">Sphaeria chrysosperma</name>
    <dbReference type="NCBI Taxonomy" id="252740"/>
    <lineage>
        <taxon>Eukaryota</taxon>
        <taxon>Fungi</taxon>
        <taxon>Dikarya</taxon>
        <taxon>Ascomycota</taxon>
        <taxon>Pezizomycotina</taxon>
        <taxon>Sordariomycetes</taxon>
        <taxon>Sordariomycetidae</taxon>
        <taxon>Diaporthales</taxon>
        <taxon>Cytosporaceae</taxon>
        <taxon>Cytospora</taxon>
    </lineage>
</organism>
<proteinExistence type="predicted"/>
<sequence length="98" mass="10579">MRADAQVDLGRVDIVAPHERQGTVLMAGLVSLSCVILSMTLSGTPPSIVLMSNVLGAMYPKAMCKCVSELTVRFLSNTAEQEDSYFQTSVPTYGEHRG</sequence>
<dbReference type="EMBL" id="LJZO01000024">
    <property type="protein sequence ID" value="ROV95385.1"/>
    <property type="molecule type" value="Genomic_DNA"/>
</dbReference>
<gene>
    <name evidence="2" type="ORF">VSDG_06042</name>
</gene>
<evidence type="ECO:0000256" key="1">
    <source>
        <dbReference type="SAM" id="Phobius"/>
    </source>
</evidence>
<keyword evidence="1" id="KW-0472">Membrane</keyword>
<dbReference type="PROSITE" id="PS51257">
    <property type="entry name" value="PROKAR_LIPOPROTEIN"/>
    <property type="match status" value="1"/>
</dbReference>
<accession>A0A423VWJ3</accession>
<feature type="transmembrane region" description="Helical" evidence="1">
    <location>
        <begin position="23"/>
        <end position="41"/>
    </location>
</feature>
<reference evidence="2 3" key="1">
    <citation type="submission" date="2015-09" db="EMBL/GenBank/DDBJ databases">
        <title>Host preference determinants of Valsa canker pathogens revealed by comparative genomics.</title>
        <authorList>
            <person name="Yin Z."/>
            <person name="Huang L."/>
        </authorList>
    </citation>
    <scope>NUCLEOTIDE SEQUENCE [LARGE SCALE GENOMIC DNA]</scope>
    <source>
        <strain evidence="2 3">YSFL</strain>
    </source>
</reference>
<keyword evidence="3" id="KW-1185">Reference proteome</keyword>
<protein>
    <submittedName>
        <fullName evidence="2">Uncharacterized protein</fullName>
    </submittedName>
</protein>